<dbReference type="GO" id="GO:0005524">
    <property type="term" value="F:ATP binding"/>
    <property type="evidence" value="ECO:0007669"/>
    <property type="project" value="UniProtKB-KW"/>
</dbReference>
<name>A0A285I7H9_9FIRM</name>
<evidence type="ECO:0000256" key="3">
    <source>
        <dbReference type="ARBA" id="ARBA00022448"/>
    </source>
</evidence>
<accession>A0A285I7H9</accession>
<dbReference type="InterPro" id="IPR027417">
    <property type="entry name" value="P-loop_NTPase"/>
</dbReference>
<dbReference type="InterPro" id="IPR003439">
    <property type="entry name" value="ABC_transporter-like_ATP-bd"/>
</dbReference>
<dbReference type="Pfam" id="PF00005">
    <property type="entry name" value="ABC_tran"/>
    <property type="match status" value="2"/>
</dbReference>
<keyword evidence="5" id="KW-0762">Sugar transport</keyword>
<dbReference type="EMBL" id="OBDZ01000033">
    <property type="protein sequence ID" value="SNY43919.1"/>
    <property type="molecule type" value="Genomic_DNA"/>
</dbReference>
<feature type="domain" description="ABC transporter" evidence="11">
    <location>
        <begin position="5"/>
        <end position="241"/>
    </location>
</feature>
<dbReference type="RefSeq" id="WP_097019241.1">
    <property type="nucleotide sequence ID" value="NZ_OBDZ01000033.1"/>
</dbReference>
<dbReference type="OrthoDB" id="9771863at2"/>
<dbReference type="GO" id="GO:0016887">
    <property type="term" value="F:ATP hydrolysis activity"/>
    <property type="evidence" value="ECO:0007669"/>
    <property type="project" value="InterPro"/>
</dbReference>
<dbReference type="Proteomes" id="UP000219573">
    <property type="component" value="Unassembled WGS sequence"/>
</dbReference>
<dbReference type="PROSITE" id="PS00211">
    <property type="entry name" value="ABC_TRANSPORTER_1"/>
    <property type="match status" value="1"/>
</dbReference>
<keyword evidence="8 12" id="KW-0067">ATP-binding</keyword>
<evidence type="ECO:0000256" key="6">
    <source>
        <dbReference type="ARBA" id="ARBA00022737"/>
    </source>
</evidence>
<dbReference type="CDD" id="cd03215">
    <property type="entry name" value="ABC_Carb_Monos_II"/>
    <property type="match status" value="1"/>
</dbReference>
<keyword evidence="4" id="KW-1003">Cell membrane</keyword>
<dbReference type="AlphaFoldDB" id="A0A285I7H9"/>
<protein>
    <submittedName>
        <fullName evidence="12">Monosaccharide ABC transporter ATP-binding protein, CUT2 family</fullName>
    </submittedName>
</protein>
<evidence type="ECO:0000256" key="10">
    <source>
        <dbReference type="ARBA" id="ARBA00023136"/>
    </source>
</evidence>
<gene>
    <name evidence="12" type="ORF">SAMN06265827_13311</name>
</gene>
<comment type="subcellular location">
    <subcellularLocation>
        <location evidence="2">Cell inner membrane</location>
    </subcellularLocation>
    <subcellularLocation>
        <location evidence="1">Cell membrane</location>
        <topology evidence="1">Peripheral membrane protein</topology>
    </subcellularLocation>
</comment>
<sequence>MDNILEMKNINKSFFGVRALKSVSLEIRRGEVHCLIGENGAGKSTLMKILSGAYQRDSGEIVFNGKPLDTSSTLQVQQEGISIIYQEFNLASVLSVAENIFMGREPLNKFGMIDKEKMYADTQEILDKLGVEVSPKALVNKLSVAEQQFVEIAKALSFGAKLIVMDEPSATLTPKELERLFAVIYDLKMKGVSIIYISHHLDELIEIGDRVTVLRDGENVATDDVDKIDKDQIIRWMVGRDLTNSYPPRTVTPGEKVLEVKKLSSEGVLKDINFSLYKGEILGVAGLVGAGRTELVRALYGADPKDTGEIYLNKQLINVDSPKDSIDHGIGLLPEDRKQQGVVLGQSIKNNITLAKIDKITKKILIDNGQERREVQQYIESLGVKTPSQEMLARNLSGGNQQKVVLAKWMFTNSNILIFDEPTRGIDVGAKYEIYELMNKLTEQGKSIIMISSELPEIIGMSDRVLVMHKGRISSVYDRTELSQEKIMKSAAGEVG</sequence>
<proteinExistence type="predicted"/>
<evidence type="ECO:0000313" key="12">
    <source>
        <dbReference type="EMBL" id="SNY43919.1"/>
    </source>
</evidence>
<feature type="domain" description="ABC transporter" evidence="11">
    <location>
        <begin position="252"/>
        <end position="495"/>
    </location>
</feature>
<evidence type="ECO:0000256" key="8">
    <source>
        <dbReference type="ARBA" id="ARBA00022840"/>
    </source>
</evidence>
<dbReference type="GO" id="GO:0005886">
    <property type="term" value="C:plasma membrane"/>
    <property type="evidence" value="ECO:0007669"/>
    <property type="project" value="UniProtKB-SubCell"/>
</dbReference>
<evidence type="ECO:0000313" key="13">
    <source>
        <dbReference type="Proteomes" id="UP000219573"/>
    </source>
</evidence>
<dbReference type="Gene3D" id="3.40.50.300">
    <property type="entry name" value="P-loop containing nucleotide triphosphate hydrolases"/>
    <property type="match status" value="2"/>
</dbReference>
<keyword evidence="6" id="KW-0677">Repeat</keyword>
<evidence type="ECO:0000256" key="4">
    <source>
        <dbReference type="ARBA" id="ARBA00022475"/>
    </source>
</evidence>
<dbReference type="PROSITE" id="PS50893">
    <property type="entry name" value="ABC_TRANSPORTER_2"/>
    <property type="match status" value="2"/>
</dbReference>
<dbReference type="SMART" id="SM00382">
    <property type="entry name" value="AAA"/>
    <property type="match status" value="2"/>
</dbReference>
<dbReference type="PANTHER" id="PTHR43790:SF9">
    <property type="entry name" value="GALACTOFURANOSE TRANSPORTER ATP-BINDING PROTEIN YTFR"/>
    <property type="match status" value="1"/>
</dbReference>
<evidence type="ECO:0000256" key="1">
    <source>
        <dbReference type="ARBA" id="ARBA00004202"/>
    </source>
</evidence>
<keyword evidence="10" id="KW-0472">Membrane</keyword>
<dbReference type="FunFam" id="3.40.50.300:FF:000126">
    <property type="entry name" value="Galactose/methyl galactoside import ATP-binding protein MglA"/>
    <property type="match status" value="1"/>
</dbReference>
<organism evidence="12 13">
    <name type="scientific">Orenia metallireducens</name>
    <dbReference type="NCBI Taxonomy" id="1413210"/>
    <lineage>
        <taxon>Bacteria</taxon>
        <taxon>Bacillati</taxon>
        <taxon>Bacillota</taxon>
        <taxon>Clostridia</taxon>
        <taxon>Halanaerobiales</taxon>
        <taxon>Halobacteroidaceae</taxon>
        <taxon>Orenia</taxon>
    </lineage>
</organism>
<evidence type="ECO:0000256" key="9">
    <source>
        <dbReference type="ARBA" id="ARBA00022967"/>
    </source>
</evidence>
<keyword evidence="7" id="KW-0547">Nucleotide-binding</keyword>
<dbReference type="SUPFAM" id="SSF52540">
    <property type="entry name" value="P-loop containing nucleoside triphosphate hydrolases"/>
    <property type="match status" value="2"/>
</dbReference>
<dbReference type="PANTHER" id="PTHR43790">
    <property type="entry name" value="CARBOHYDRATE TRANSPORT ATP-BINDING PROTEIN MG119-RELATED"/>
    <property type="match status" value="1"/>
</dbReference>
<evidence type="ECO:0000256" key="5">
    <source>
        <dbReference type="ARBA" id="ARBA00022597"/>
    </source>
</evidence>
<dbReference type="FunFam" id="3.40.50.300:FF:000127">
    <property type="entry name" value="Ribose import ATP-binding protein RbsA"/>
    <property type="match status" value="1"/>
</dbReference>
<evidence type="ECO:0000256" key="7">
    <source>
        <dbReference type="ARBA" id="ARBA00022741"/>
    </source>
</evidence>
<dbReference type="GO" id="GO:0015749">
    <property type="term" value="P:monosaccharide transmembrane transport"/>
    <property type="evidence" value="ECO:0007669"/>
    <property type="project" value="UniProtKB-ARBA"/>
</dbReference>
<reference evidence="13" key="1">
    <citation type="submission" date="2017-09" db="EMBL/GenBank/DDBJ databases">
        <authorList>
            <person name="Varghese N."/>
            <person name="Submissions S."/>
        </authorList>
    </citation>
    <scope>NUCLEOTIDE SEQUENCE [LARGE SCALE GENOMIC DNA]</scope>
    <source>
        <strain evidence="13">MSL47</strain>
    </source>
</reference>
<dbReference type="STRING" id="1413210.U472_01960"/>
<dbReference type="InterPro" id="IPR017871">
    <property type="entry name" value="ABC_transporter-like_CS"/>
</dbReference>
<dbReference type="InterPro" id="IPR003593">
    <property type="entry name" value="AAA+_ATPase"/>
</dbReference>
<dbReference type="InterPro" id="IPR050107">
    <property type="entry name" value="ABC_carbohydrate_import_ATPase"/>
</dbReference>
<keyword evidence="9" id="KW-1278">Translocase</keyword>
<evidence type="ECO:0000259" key="11">
    <source>
        <dbReference type="PROSITE" id="PS50893"/>
    </source>
</evidence>
<evidence type="ECO:0000256" key="2">
    <source>
        <dbReference type="ARBA" id="ARBA00004533"/>
    </source>
</evidence>
<dbReference type="CDD" id="cd03216">
    <property type="entry name" value="ABC_Carb_Monos_I"/>
    <property type="match status" value="1"/>
</dbReference>
<keyword evidence="3" id="KW-0813">Transport</keyword>
<keyword evidence="13" id="KW-1185">Reference proteome</keyword>